<keyword evidence="1" id="KW-0812">Transmembrane</keyword>
<dbReference type="InterPro" id="IPR032816">
    <property type="entry name" value="VTT_dom"/>
</dbReference>
<feature type="transmembrane region" description="Helical" evidence="1">
    <location>
        <begin position="57"/>
        <end position="80"/>
    </location>
</feature>
<dbReference type="GO" id="GO:0005886">
    <property type="term" value="C:plasma membrane"/>
    <property type="evidence" value="ECO:0007669"/>
    <property type="project" value="UniProtKB-ARBA"/>
</dbReference>
<name>A0A918VJ32_9GAMM</name>
<evidence type="ECO:0000256" key="1">
    <source>
        <dbReference type="SAM" id="Phobius"/>
    </source>
</evidence>
<gene>
    <name evidence="3" type="ORF">GCM10008090_06020</name>
</gene>
<dbReference type="Proteomes" id="UP000614811">
    <property type="component" value="Unassembled WGS sequence"/>
</dbReference>
<accession>A0A918VJ32</accession>
<reference evidence="3" key="1">
    <citation type="journal article" date="2014" name="Int. J. Syst. Evol. Microbiol.">
        <title>Complete genome sequence of Corynebacterium casei LMG S-19264T (=DSM 44701T), isolated from a smear-ripened cheese.</title>
        <authorList>
            <consortium name="US DOE Joint Genome Institute (JGI-PGF)"/>
            <person name="Walter F."/>
            <person name="Albersmeier A."/>
            <person name="Kalinowski J."/>
            <person name="Ruckert C."/>
        </authorList>
    </citation>
    <scope>NUCLEOTIDE SEQUENCE</scope>
    <source>
        <strain evidence="3">KCTC 12711</strain>
    </source>
</reference>
<dbReference type="InterPro" id="IPR051311">
    <property type="entry name" value="DedA_domain"/>
</dbReference>
<keyword evidence="1" id="KW-0472">Membrane</keyword>
<dbReference type="Pfam" id="PF09335">
    <property type="entry name" value="VTT_dom"/>
    <property type="match status" value="1"/>
</dbReference>
<comment type="caution">
    <text evidence="3">The sequence shown here is derived from an EMBL/GenBank/DDBJ whole genome shotgun (WGS) entry which is preliminary data.</text>
</comment>
<protein>
    <recommendedName>
        <fullName evidence="2">VTT domain-containing protein</fullName>
    </recommendedName>
</protein>
<evidence type="ECO:0000259" key="2">
    <source>
        <dbReference type="Pfam" id="PF09335"/>
    </source>
</evidence>
<organism evidence="3 4">
    <name type="scientific">Arenicella chitinivorans</name>
    <dbReference type="NCBI Taxonomy" id="1329800"/>
    <lineage>
        <taxon>Bacteria</taxon>
        <taxon>Pseudomonadati</taxon>
        <taxon>Pseudomonadota</taxon>
        <taxon>Gammaproteobacteria</taxon>
        <taxon>Arenicellales</taxon>
        <taxon>Arenicellaceae</taxon>
        <taxon>Arenicella</taxon>
    </lineage>
</organism>
<dbReference type="PANTHER" id="PTHR42709">
    <property type="entry name" value="ALKALINE PHOSPHATASE LIKE PROTEIN"/>
    <property type="match status" value="1"/>
</dbReference>
<dbReference type="RefSeq" id="WP_189398512.1">
    <property type="nucleotide sequence ID" value="NZ_BMXA01000001.1"/>
</dbReference>
<feature type="domain" description="VTT" evidence="2">
    <location>
        <begin position="37"/>
        <end position="158"/>
    </location>
</feature>
<evidence type="ECO:0000313" key="4">
    <source>
        <dbReference type="Proteomes" id="UP000614811"/>
    </source>
</evidence>
<feature type="transmembrane region" description="Helical" evidence="1">
    <location>
        <begin position="124"/>
        <end position="145"/>
    </location>
</feature>
<sequence length="197" mass="21942">MKLFEPMYRQVLKLARHPQAERYLAGVSMAESSFFPIPVDVMLAPMVLAAPQRAWRLATITTLMSVIGGMIGYLIGRFIFDSYGDQILTFFDAHETFEIIRGSYHEHGLFIILLAGFTPIPYKVFTIASGVMSIAFLPFVLLSLVGRGARFFLVAGLIKLGGDQLEDTIHKKIEWLGWATVILVVVGILVYTMTHGS</sequence>
<dbReference type="AlphaFoldDB" id="A0A918VJ32"/>
<keyword evidence="1" id="KW-1133">Transmembrane helix</keyword>
<proteinExistence type="predicted"/>
<evidence type="ECO:0000313" key="3">
    <source>
        <dbReference type="EMBL" id="GHA00142.1"/>
    </source>
</evidence>
<keyword evidence="4" id="KW-1185">Reference proteome</keyword>
<feature type="transmembrane region" description="Helical" evidence="1">
    <location>
        <begin position="175"/>
        <end position="194"/>
    </location>
</feature>
<reference evidence="3" key="2">
    <citation type="submission" date="2020-09" db="EMBL/GenBank/DDBJ databases">
        <authorList>
            <person name="Sun Q."/>
            <person name="Kim S."/>
        </authorList>
    </citation>
    <scope>NUCLEOTIDE SEQUENCE</scope>
    <source>
        <strain evidence="3">KCTC 12711</strain>
    </source>
</reference>
<dbReference type="PANTHER" id="PTHR42709:SF11">
    <property type="entry name" value="DEDA FAMILY PROTEIN"/>
    <property type="match status" value="1"/>
</dbReference>
<dbReference type="EMBL" id="BMXA01000001">
    <property type="protein sequence ID" value="GHA00142.1"/>
    <property type="molecule type" value="Genomic_DNA"/>
</dbReference>